<accession>A0A2P8G2L7</accession>
<reference evidence="2 3" key="1">
    <citation type="submission" date="2018-03" db="EMBL/GenBank/DDBJ databases">
        <title>Genomic Encyclopedia of Archaeal and Bacterial Type Strains, Phase II (KMG-II): from individual species to whole genera.</title>
        <authorList>
            <person name="Goeker M."/>
        </authorList>
    </citation>
    <scope>NUCLEOTIDE SEQUENCE [LARGE SCALE GENOMIC DNA]</scope>
    <source>
        <strain evidence="2 3">DSM 18107</strain>
    </source>
</reference>
<dbReference type="SUPFAM" id="SSF109854">
    <property type="entry name" value="DinB/YfiT-like putative metalloenzymes"/>
    <property type="match status" value="1"/>
</dbReference>
<dbReference type="OrthoDB" id="1431064at2"/>
<keyword evidence="3" id="KW-1185">Reference proteome</keyword>
<proteinExistence type="predicted"/>
<gene>
    <name evidence="2" type="ORF">CLV42_108149</name>
</gene>
<dbReference type="Pfam" id="PF12867">
    <property type="entry name" value="DinB_2"/>
    <property type="match status" value="1"/>
</dbReference>
<dbReference type="EMBL" id="PYGK01000008">
    <property type="protein sequence ID" value="PSL28230.1"/>
    <property type="molecule type" value="Genomic_DNA"/>
</dbReference>
<comment type="caution">
    <text evidence="2">The sequence shown here is derived from an EMBL/GenBank/DDBJ whole genome shotgun (WGS) entry which is preliminary data.</text>
</comment>
<name>A0A2P8G2L7_9BACT</name>
<feature type="domain" description="DinB-like" evidence="1">
    <location>
        <begin position="27"/>
        <end position="162"/>
    </location>
</feature>
<dbReference type="InterPro" id="IPR024775">
    <property type="entry name" value="DinB-like"/>
</dbReference>
<dbReference type="AlphaFoldDB" id="A0A2P8G2L7"/>
<evidence type="ECO:0000313" key="2">
    <source>
        <dbReference type="EMBL" id="PSL28230.1"/>
    </source>
</evidence>
<dbReference type="Gene3D" id="1.20.120.450">
    <property type="entry name" value="dinb family like domain"/>
    <property type="match status" value="1"/>
</dbReference>
<dbReference type="Proteomes" id="UP000240978">
    <property type="component" value="Unassembled WGS sequence"/>
</dbReference>
<dbReference type="RefSeq" id="WP_106603697.1">
    <property type="nucleotide sequence ID" value="NZ_PYGK01000008.1"/>
</dbReference>
<evidence type="ECO:0000313" key="3">
    <source>
        <dbReference type="Proteomes" id="UP000240978"/>
    </source>
</evidence>
<organism evidence="2 3">
    <name type="scientific">Chitinophaga ginsengisoli</name>
    <dbReference type="NCBI Taxonomy" id="363837"/>
    <lineage>
        <taxon>Bacteria</taxon>
        <taxon>Pseudomonadati</taxon>
        <taxon>Bacteroidota</taxon>
        <taxon>Chitinophagia</taxon>
        <taxon>Chitinophagales</taxon>
        <taxon>Chitinophagaceae</taxon>
        <taxon>Chitinophaga</taxon>
    </lineage>
</organism>
<sequence>MKRTEWFKRTFPVIEDNGLLPSIIERLSGTPARVEEIIGQLDPDLLTIKPDGKWSIKEEIGHLGDIEPLWAGRIDDFINGLTDLRPADLTNQATHDADHNDTKIVTLLQRFREQRQALVNKLLTLTDEQLERKALHPRLKTPMRVVDLAYFTAEHDDHHLACVRAIIREYSGEYQD</sequence>
<evidence type="ECO:0000259" key="1">
    <source>
        <dbReference type="Pfam" id="PF12867"/>
    </source>
</evidence>
<dbReference type="InterPro" id="IPR034660">
    <property type="entry name" value="DinB/YfiT-like"/>
</dbReference>
<protein>
    <submittedName>
        <fullName evidence="2">Putative damage-inducible protein DinB</fullName>
    </submittedName>
</protein>